<evidence type="ECO:0000313" key="3">
    <source>
        <dbReference type="Proteomes" id="UP000516235"/>
    </source>
</evidence>
<name>A0A7H0K0P6_9CORY</name>
<evidence type="ECO:0000313" key="2">
    <source>
        <dbReference type="EMBL" id="QNP90862.1"/>
    </source>
</evidence>
<dbReference type="KEGG" id="cluj:IAU68_03605"/>
<keyword evidence="4" id="KW-1185">Reference proteome</keyword>
<dbReference type="EMBL" id="CP061032">
    <property type="protein sequence ID" value="QNP90862.1"/>
    <property type="molecule type" value="Genomic_DNA"/>
</dbReference>
<dbReference type="Proteomes" id="UP000642876">
    <property type="component" value="Unassembled WGS sequence"/>
</dbReference>
<dbReference type="EMBL" id="JACMYE010000007">
    <property type="protein sequence ID" value="MBC3179394.1"/>
    <property type="molecule type" value="Genomic_DNA"/>
</dbReference>
<gene>
    <name evidence="1" type="ORF">H7348_08785</name>
    <name evidence="2" type="ORF">IAU68_03605</name>
</gene>
<dbReference type="RefSeq" id="WP_171194435.1">
    <property type="nucleotide sequence ID" value="NZ_CP061032.1"/>
</dbReference>
<sequence length="69" mass="8063">MTIIYASQVVLFAAWLAQFIAWRREVVMRQQLELQVEKLQALATMRRHPAVRNRPLPGWAREMEGDVDA</sequence>
<protein>
    <submittedName>
        <fullName evidence="2">Uncharacterized protein</fullName>
    </submittedName>
</protein>
<reference evidence="3 4" key="1">
    <citation type="submission" date="2020-08" db="EMBL/GenBank/DDBJ databases">
        <title>novel species in genus Corynebacterium.</title>
        <authorList>
            <person name="Zhang G."/>
        </authorList>
    </citation>
    <scope>NUCLEOTIDE SEQUENCE [LARGE SCALE GENOMIC DNA]</scope>
    <source>
        <strain evidence="3 4">zg-917</strain>
        <strain evidence="2">Zg-917</strain>
    </source>
</reference>
<evidence type="ECO:0000313" key="4">
    <source>
        <dbReference type="Proteomes" id="UP000642876"/>
    </source>
</evidence>
<proteinExistence type="predicted"/>
<dbReference type="Proteomes" id="UP000516235">
    <property type="component" value="Chromosome"/>
</dbReference>
<accession>A0A7H0K0P6</accession>
<organism evidence="2 3">
    <name type="scientific">Corynebacterium lujinxingii</name>
    <dbReference type="NCBI Taxonomy" id="2763010"/>
    <lineage>
        <taxon>Bacteria</taxon>
        <taxon>Bacillati</taxon>
        <taxon>Actinomycetota</taxon>
        <taxon>Actinomycetes</taxon>
        <taxon>Mycobacteriales</taxon>
        <taxon>Corynebacteriaceae</taxon>
        <taxon>Corynebacterium</taxon>
    </lineage>
</organism>
<evidence type="ECO:0000313" key="1">
    <source>
        <dbReference type="EMBL" id="MBC3179394.1"/>
    </source>
</evidence>
<dbReference type="AlphaFoldDB" id="A0A7H0K0P6"/>